<dbReference type="InterPro" id="IPR013324">
    <property type="entry name" value="RNA_pol_sigma_r3/r4-like"/>
</dbReference>
<dbReference type="InterPro" id="IPR007627">
    <property type="entry name" value="RNA_pol_sigma70_r2"/>
</dbReference>
<dbReference type="SUPFAM" id="SSF88946">
    <property type="entry name" value="Sigma2 domain of RNA polymerase sigma factors"/>
    <property type="match status" value="1"/>
</dbReference>
<feature type="domain" description="RNA polymerase sigma-70 region 2" evidence="5">
    <location>
        <begin position="28"/>
        <end position="84"/>
    </location>
</feature>
<dbReference type="EMBL" id="JACYTR010000025">
    <property type="protein sequence ID" value="MBD8526543.1"/>
    <property type="molecule type" value="Genomic_DNA"/>
</dbReference>
<keyword evidence="8" id="KW-1185">Reference proteome</keyword>
<dbReference type="PANTHER" id="PTHR43133">
    <property type="entry name" value="RNA POLYMERASE ECF-TYPE SIGMA FACTO"/>
    <property type="match status" value="1"/>
</dbReference>
<evidence type="ECO:0000256" key="4">
    <source>
        <dbReference type="ARBA" id="ARBA00023163"/>
    </source>
</evidence>
<comment type="similarity">
    <text evidence="1">Belongs to the sigma-70 factor family. ECF subfamily.</text>
</comment>
<evidence type="ECO:0000313" key="7">
    <source>
        <dbReference type="EMBL" id="MBD8526543.1"/>
    </source>
</evidence>
<evidence type="ECO:0000256" key="3">
    <source>
        <dbReference type="ARBA" id="ARBA00023082"/>
    </source>
</evidence>
<keyword evidence="4" id="KW-0804">Transcription</keyword>
<dbReference type="Gene3D" id="1.10.10.10">
    <property type="entry name" value="Winged helix-like DNA-binding domain superfamily/Winged helix DNA-binding domain"/>
    <property type="match status" value="1"/>
</dbReference>
<comment type="caution">
    <text evidence="7">The sequence shown here is derived from an EMBL/GenBank/DDBJ whole genome shotgun (WGS) entry which is preliminary data.</text>
</comment>
<proteinExistence type="inferred from homology"/>
<evidence type="ECO:0000259" key="5">
    <source>
        <dbReference type="Pfam" id="PF04542"/>
    </source>
</evidence>
<dbReference type="Proteomes" id="UP000613768">
    <property type="component" value="Unassembled WGS sequence"/>
</dbReference>
<accession>A0AAW3ZKQ1</accession>
<gene>
    <name evidence="7" type="ORF">IFO71_12425</name>
</gene>
<dbReference type="InterPro" id="IPR013249">
    <property type="entry name" value="RNA_pol_sigma70_r4_t2"/>
</dbReference>
<name>A0AAW3ZKQ1_9GAMM</name>
<sequence>MTSLTGYELEAARAGDSRALARVLSVERSRVLRYAERHCSVHDVEDAVQETLLIVSRRIRQLRILEAFNGWLFRIVKRECDRMKRFWRSHVHDYAPERALEQPVVIPVDALRCDLEQALESLPAHYRQVIVLRDVEELTIAEICETLDLSREAAKARLHRARVLMREYLNP</sequence>
<feature type="domain" description="RNA polymerase sigma factor 70 region 4 type 2" evidence="6">
    <location>
        <begin position="115"/>
        <end position="163"/>
    </location>
</feature>
<dbReference type="Gene3D" id="1.10.1740.10">
    <property type="match status" value="1"/>
</dbReference>
<evidence type="ECO:0000256" key="2">
    <source>
        <dbReference type="ARBA" id="ARBA00023015"/>
    </source>
</evidence>
<dbReference type="GO" id="GO:0006352">
    <property type="term" value="P:DNA-templated transcription initiation"/>
    <property type="evidence" value="ECO:0007669"/>
    <property type="project" value="InterPro"/>
</dbReference>
<protein>
    <submittedName>
        <fullName evidence="7">RNA polymerase sigma factor</fullName>
    </submittedName>
</protein>
<keyword evidence="2" id="KW-0805">Transcription regulation</keyword>
<dbReference type="RefSeq" id="WP_192029961.1">
    <property type="nucleotide sequence ID" value="NZ_JACYTR010000025.1"/>
</dbReference>
<dbReference type="NCBIfam" id="TIGR02937">
    <property type="entry name" value="sigma70-ECF"/>
    <property type="match status" value="1"/>
</dbReference>
<dbReference type="InterPro" id="IPR039425">
    <property type="entry name" value="RNA_pol_sigma-70-like"/>
</dbReference>
<dbReference type="GO" id="GO:0016987">
    <property type="term" value="F:sigma factor activity"/>
    <property type="evidence" value="ECO:0007669"/>
    <property type="project" value="UniProtKB-KW"/>
</dbReference>
<dbReference type="Pfam" id="PF04542">
    <property type="entry name" value="Sigma70_r2"/>
    <property type="match status" value="1"/>
</dbReference>
<dbReference type="PANTHER" id="PTHR43133:SF51">
    <property type="entry name" value="RNA POLYMERASE SIGMA FACTOR"/>
    <property type="match status" value="1"/>
</dbReference>
<evidence type="ECO:0000259" key="6">
    <source>
        <dbReference type="Pfam" id="PF08281"/>
    </source>
</evidence>
<evidence type="ECO:0000313" key="8">
    <source>
        <dbReference type="Proteomes" id="UP000613768"/>
    </source>
</evidence>
<dbReference type="InterPro" id="IPR014284">
    <property type="entry name" value="RNA_pol_sigma-70_dom"/>
</dbReference>
<organism evidence="7 8">
    <name type="scientific">Pseudomarimonas arenosa</name>
    <dbReference type="NCBI Taxonomy" id="2774145"/>
    <lineage>
        <taxon>Bacteria</taxon>
        <taxon>Pseudomonadati</taxon>
        <taxon>Pseudomonadota</taxon>
        <taxon>Gammaproteobacteria</taxon>
        <taxon>Lysobacterales</taxon>
        <taxon>Lysobacteraceae</taxon>
        <taxon>Pseudomarimonas</taxon>
    </lineage>
</organism>
<dbReference type="InterPro" id="IPR036388">
    <property type="entry name" value="WH-like_DNA-bd_sf"/>
</dbReference>
<evidence type="ECO:0000256" key="1">
    <source>
        <dbReference type="ARBA" id="ARBA00010641"/>
    </source>
</evidence>
<dbReference type="SUPFAM" id="SSF88659">
    <property type="entry name" value="Sigma3 and sigma4 domains of RNA polymerase sigma factors"/>
    <property type="match status" value="1"/>
</dbReference>
<dbReference type="InterPro" id="IPR013325">
    <property type="entry name" value="RNA_pol_sigma_r2"/>
</dbReference>
<dbReference type="AlphaFoldDB" id="A0AAW3ZKQ1"/>
<dbReference type="CDD" id="cd06171">
    <property type="entry name" value="Sigma70_r4"/>
    <property type="match status" value="1"/>
</dbReference>
<keyword evidence="3" id="KW-0731">Sigma factor</keyword>
<dbReference type="Pfam" id="PF08281">
    <property type="entry name" value="Sigma70_r4_2"/>
    <property type="match status" value="1"/>
</dbReference>
<dbReference type="GO" id="GO:0003677">
    <property type="term" value="F:DNA binding"/>
    <property type="evidence" value="ECO:0007669"/>
    <property type="project" value="InterPro"/>
</dbReference>
<reference evidence="7 8" key="1">
    <citation type="submission" date="2020-09" db="EMBL/GenBank/DDBJ databases">
        <title>Pseudoxanthomonas sp. CAU 1598 isolated from sand of Yaerae Beach.</title>
        <authorList>
            <person name="Kim W."/>
        </authorList>
    </citation>
    <scope>NUCLEOTIDE SEQUENCE [LARGE SCALE GENOMIC DNA]</scope>
    <source>
        <strain evidence="7 8">CAU 1598</strain>
    </source>
</reference>